<name>W2D3J8_9BACT</name>
<dbReference type="SUPFAM" id="SSF88713">
    <property type="entry name" value="Glycoside hydrolase/deacetylase"/>
    <property type="match status" value="1"/>
</dbReference>
<proteinExistence type="predicted"/>
<evidence type="ECO:0000259" key="1">
    <source>
        <dbReference type="PROSITE" id="PS51677"/>
    </source>
</evidence>
<dbReference type="Pfam" id="PF01522">
    <property type="entry name" value="Polysacc_deac_1"/>
    <property type="match status" value="1"/>
</dbReference>
<dbReference type="AlphaFoldDB" id="W2D3J8"/>
<dbReference type="GO" id="GO:0005975">
    <property type="term" value="P:carbohydrate metabolic process"/>
    <property type="evidence" value="ECO:0007669"/>
    <property type="project" value="InterPro"/>
</dbReference>
<dbReference type="PANTHER" id="PTHR47561:SF1">
    <property type="entry name" value="POLYSACCHARIDE DEACETYLASE FAMILY PROTEIN (AFU_ORTHOLOGUE AFUA_6G05030)"/>
    <property type="match status" value="1"/>
</dbReference>
<feature type="non-terminal residue" evidence="2">
    <location>
        <position position="1"/>
    </location>
</feature>
<reference evidence="2 3" key="1">
    <citation type="submission" date="2013-11" db="EMBL/GenBank/DDBJ databases">
        <title>Single cell genomics of uncultured Tannerella BU063 (oral taxon 286).</title>
        <authorList>
            <person name="Beall C.J."/>
            <person name="Campbell A.G."/>
            <person name="Griffen A.L."/>
            <person name="Podar M."/>
            <person name="Leys E.J."/>
        </authorList>
    </citation>
    <scope>NUCLEOTIDE SEQUENCE [LARGE SCALE GENOMIC DNA]</scope>
    <source>
        <strain evidence="2">Cell 8/11</strain>
    </source>
</reference>
<dbReference type="PATRIC" id="fig|1411915.3.peg.178"/>
<dbReference type="Gene3D" id="3.20.20.370">
    <property type="entry name" value="Glycoside hydrolase/deacetylase"/>
    <property type="match status" value="1"/>
</dbReference>
<dbReference type="Proteomes" id="UP000034980">
    <property type="component" value="Unassembled WGS sequence"/>
</dbReference>
<accession>W2D3J8</accession>
<sequence length="132" mass="15092">ISWEEQLRVSREGSGHILNVLARHGVRATFFCTARFAEAAPDVLRAICDGGHEVASHGYAHSAFEEADLTRSREILRRMSGQPVTGFRMPRMMHVADEALLRAGYRYNSSLNPTLIPGRYNHLNQPRNWFWR</sequence>
<comment type="caution">
    <text evidence="2">The sequence shown here is derived from an EMBL/GenBank/DDBJ whole genome shotgun (WGS) entry which is preliminary data.</text>
</comment>
<dbReference type="InterPro" id="IPR002509">
    <property type="entry name" value="NODB_dom"/>
</dbReference>
<gene>
    <name evidence="2" type="ORF">T235_03835</name>
</gene>
<organism evidence="2 3">
    <name type="scientific">Tannerella sp. oral taxon BU063 isolate Cell 8/11</name>
    <dbReference type="NCBI Taxonomy" id="1411915"/>
    <lineage>
        <taxon>Bacteria</taxon>
        <taxon>Pseudomonadati</taxon>
        <taxon>Bacteroidota</taxon>
        <taxon>Bacteroidia</taxon>
        <taxon>Bacteroidales</taxon>
        <taxon>Tannerellaceae</taxon>
        <taxon>Tannerella</taxon>
    </lineage>
</organism>
<dbReference type="PROSITE" id="PS51677">
    <property type="entry name" value="NODB"/>
    <property type="match status" value="1"/>
</dbReference>
<evidence type="ECO:0000313" key="2">
    <source>
        <dbReference type="EMBL" id="ETK13257.1"/>
    </source>
</evidence>
<dbReference type="PANTHER" id="PTHR47561">
    <property type="entry name" value="POLYSACCHARIDE DEACETYLASE FAMILY PROTEIN (AFU_ORTHOLOGUE AFUA_6G05030)"/>
    <property type="match status" value="1"/>
</dbReference>
<feature type="domain" description="NodB homology" evidence="1">
    <location>
        <begin position="1"/>
        <end position="132"/>
    </location>
</feature>
<dbReference type="InterPro" id="IPR011330">
    <property type="entry name" value="Glyco_hydro/deAcase_b/a-brl"/>
</dbReference>
<dbReference type="GO" id="GO:0016810">
    <property type="term" value="F:hydrolase activity, acting on carbon-nitrogen (but not peptide) bonds"/>
    <property type="evidence" value="ECO:0007669"/>
    <property type="project" value="InterPro"/>
</dbReference>
<dbReference type="EMBL" id="AYYF01000714">
    <property type="protein sequence ID" value="ETK13257.1"/>
    <property type="molecule type" value="Genomic_DNA"/>
</dbReference>
<protein>
    <recommendedName>
        <fullName evidence="1">NodB homology domain-containing protein</fullName>
    </recommendedName>
</protein>
<evidence type="ECO:0000313" key="3">
    <source>
        <dbReference type="Proteomes" id="UP000034980"/>
    </source>
</evidence>